<keyword evidence="2 6" id="KW-0812">Transmembrane</keyword>
<evidence type="ECO:0000256" key="4">
    <source>
        <dbReference type="ARBA" id="ARBA00023136"/>
    </source>
</evidence>
<evidence type="ECO:0000256" key="2">
    <source>
        <dbReference type="ARBA" id="ARBA00022692"/>
    </source>
</evidence>
<proteinExistence type="predicted"/>
<feature type="transmembrane region" description="Helical" evidence="6">
    <location>
        <begin position="577"/>
        <end position="598"/>
    </location>
</feature>
<feature type="transmembrane region" description="Helical" evidence="6">
    <location>
        <begin position="314"/>
        <end position="336"/>
    </location>
</feature>
<feature type="transmembrane region" description="Helical" evidence="6">
    <location>
        <begin position="610"/>
        <end position="629"/>
    </location>
</feature>
<dbReference type="PANTHER" id="PTHR23507:SF1">
    <property type="entry name" value="FI18259P1-RELATED"/>
    <property type="match status" value="1"/>
</dbReference>
<evidence type="ECO:0000313" key="7">
    <source>
        <dbReference type="EMBL" id="KAJ3492152.1"/>
    </source>
</evidence>
<feature type="region of interest" description="Disordered" evidence="5">
    <location>
        <begin position="637"/>
        <end position="657"/>
    </location>
</feature>
<comment type="caution">
    <text evidence="7">The sequence shown here is derived from an EMBL/GenBank/DDBJ whole genome shotgun (WGS) entry which is preliminary data.</text>
</comment>
<feature type="transmembrane region" description="Helical" evidence="6">
    <location>
        <begin position="443"/>
        <end position="466"/>
    </location>
</feature>
<keyword evidence="8" id="KW-1185">Reference proteome</keyword>
<comment type="subcellular location">
    <subcellularLocation>
        <location evidence="1">Membrane</location>
        <topology evidence="1">Multi-pass membrane protein</topology>
    </subcellularLocation>
</comment>
<evidence type="ECO:0008006" key="9">
    <source>
        <dbReference type="Google" id="ProtNLM"/>
    </source>
</evidence>
<keyword evidence="4 6" id="KW-0472">Membrane</keyword>
<dbReference type="InterPro" id="IPR036259">
    <property type="entry name" value="MFS_trans_sf"/>
</dbReference>
<feature type="transmembrane region" description="Helical" evidence="6">
    <location>
        <begin position="285"/>
        <end position="308"/>
    </location>
</feature>
<feature type="transmembrane region" description="Helical" evidence="6">
    <location>
        <begin position="543"/>
        <end position="565"/>
    </location>
</feature>
<gene>
    <name evidence="7" type="ORF">NLI96_g195</name>
</gene>
<evidence type="ECO:0000256" key="3">
    <source>
        <dbReference type="ARBA" id="ARBA00022989"/>
    </source>
</evidence>
<evidence type="ECO:0000313" key="8">
    <source>
        <dbReference type="Proteomes" id="UP001212997"/>
    </source>
</evidence>
<feature type="transmembrane region" description="Helical" evidence="6">
    <location>
        <begin position="406"/>
        <end position="423"/>
    </location>
</feature>
<evidence type="ECO:0000256" key="5">
    <source>
        <dbReference type="SAM" id="MobiDB-lite"/>
    </source>
</evidence>
<feature type="transmembrane region" description="Helical" evidence="6">
    <location>
        <begin position="510"/>
        <end position="531"/>
    </location>
</feature>
<dbReference type="PANTHER" id="PTHR23507">
    <property type="entry name" value="ZGC:174356"/>
    <property type="match status" value="1"/>
</dbReference>
<organism evidence="7 8">
    <name type="scientific">Meripilus lineatus</name>
    <dbReference type="NCBI Taxonomy" id="2056292"/>
    <lineage>
        <taxon>Eukaryota</taxon>
        <taxon>Fungi</taxon>
        <taxon>Dikarya</taxon>
        <taxon>Basidiomycota</taxon>
        <taxon>Agaricomycotina</taxon>
        <taxon>Agaricomycetes</taxon>
        <taxon>Polyporales</taxon>
        <taxon>Meripilaceae</taxon>
        <taxon>Meripilus</taxon>
    </lineage>
</organism>
<feature type="transmembrane region" description="Helical" evidence="6">
    <location>
        <begin position="188"/>
        <end position="205"/>
    </location>
</feature>
<dbReference type="SUPFAM" id="SSF103473">
    <property type="entry name" value="MFS general substrate transporter"/>
    <property type="match status" value="1"/>
</dbReference>
<name>A0AAD5VCW8_9APHY</name>
<feature type="transmembrane region" description="Helical" evidence="6">
    <location>
        <begin position="217"/>
        <end position="239"/>
    </location>
</feature>
<reference evidence="7" key="1">
    <citation type="submission" date="2022-07" db="EMBL/GenBank/DDBJ databases">
        <title>Genome Sequence of Physisporinus lineatus.</title>
        <authorList>
            <person name="Buettner E."/>
        </authorList>
    </citation>
    <scope>NUCLEOTIDE SEQUENCE</scope>
    <source>
        <strain evidence="7">VT162</strain>
    </source>
</reference>
<dbReference type="GO" id="GO:0022857">
    <property type="term" value="F:transmembrane transporter activity"/>
    <property type="evidence" value="ECO:0007669"/>
    <property type="project" value="InterPro"/>
</dbReference>
<evidence type="ECO:0000256" key="1">
    <source>
        <dbReference type="ARBA" id="ARBA00004141"/>
    </source>
</evidence>
<dbReference type="AlphaFoldDB" id="A0AAD5VCW8"/>
<feature type="region of interest" description="Disordered" evidence="5">
    <location>
        <begin position="1"/>
        <end position="46"/>
    </location>
</feature>
<protein>
    <recommendedName>
        <fullName evidence="9">Major facilitator superfamily (MFS) profile domain-containing protein</fullName>
    </recommendedName>
</protein>
<feature type="transmembrane region" description="Helical" evidence="6">
    <location>
        <begin position="245"/>
        <end position="273"/>
    </location>
</feature>
<sequence length="657" mass="71967">MSQPRGNPALHGGLDAPRTAHRPNSRTRSPAPAIDPSLPLLPQGPEALVLPEGPVGEEAAELLHEFIHPHHHTNEDLIGGEPRPEQLTESAKLPWWKRPSPWWFLCLIPFSTMAVSASMAPRIEIYTRLACEVHLPNSTIPEAMEPGTSALTSIFTNGLVYLTSENHIAKDICASDPIVGAEAAKLNMVYMTSMGILSCLTTAGWGSLSDRWGRTRVLGVAVTGLLFTDMNFISVSKFWRSLPGGYWFFVVGALVEGCLGGMATASAGIHAYIADCTDANTRSRFFSLFLGLLFCGMALGPTIGGLLIKYTGNLLLPFYFAAFMHFIYAIAVWNFIPESLTERQMAEARRKHTAKFEQQRALDIDSRGSMLARRVDILFTSLSPLKLFLSPPFKKGQNPMKPKRDWNLSFIALSYGGVIMLMGSSNYVFQYTSNVWGWTSEQIGYWLSIVGLTRALILTIFIPVIIKLFKPNPPPIQLPVEPTEPLRSDPTQPAETINKKSTPAYHHGSIAFDLGLAKFALIVDMVAYLLLPLALNPVMFTVYTIVGCIGTGFSPAVQSVAMGLYTHQGETELGKLFGALSVMSALCSQIIGPALFGLTYMKTVGFMPSAIFYLGFSAVAFSFICLSFVRLPKGEEELGDEEQQPLVGTQVELSQED</sequence>
<evidence type="ECO:0000256" key="6">
    <source>
        <dbReference type="SAM" id="Phobius"/>
    </source>
</evidence>
<dbReference type="Gene3D" id="1.20.1250.20">
    <property type="entry name" value="MFS general substrate transporter like domains"/>
    <property type="match status" value="1"/>
</dbReference>
<accession>A0AAD5VCW8</accession>
<dbReference type="InterPro" id="IPR011701">
    <property type="entry name" value="MFS"/>
</dbReference>
<dbReference type="EMBL" id="JANAWD010000003">
    <property type="protein sequence ID" value="KAJ3492152.1"/>
    <property type="molecule type" value="Genomic_DNA"/>
</dbReference>
<keyword evidence="3 6" id="KW-1133">Transmembrane helix</keyword>
<dbReference type="Proteomes" id="UP001212997">
    <property type="component" value="Unassembled WGS sequence"/>
</dbReference>
<dbReference type="Pfam" id="PF07690">
    <property type="entry name" value="MFS_1"/>
    <property type="match status" value="1"/>
</dbReference>
<dbReference type="GO" id="GO:0016020">
    <property type="term" value="C:membrane"/>
    <property type="evidence" value="ECO:0007669"/>
    <property type="project" value="UniProtKB-SubCell"/>
</dbReference>